<feature type="transmembrane region" description="Helical" evidence="8">
    <location>
        <begin position="408"/>
        <end position="424"/>
    </location>
</feature>
<keyword evidence="6" id="KW-0675">Receptor</keyword>
<evidence type="ECO:0000256" key="3">
    <source>
        <dbReference type="ARBA" id="ARBA00022692"/>
    </source>
</evidence>
<feature type="signal peptide" evidence="9">
    <location>
        <begin position="1"/>
        <end position="17"/>
    </location>
</feature>
<organism evidence="11 12">
    <name type="scientific">Drosophila guanche</name>
    <name type="common">Fruit fly</name>
    <dbReference type="NCBI Taxonomy" id="7266"/>
    <lineage>
        <taxon>Eukaryota</taxon>
        <taxon>Metazoa</taxon>
        <taxon>Ecdysozoa</taxon>
        <taxon>Arthropoda</taxon>
        <taxon>Hexapoda</taxon>
        <taxon>Insecta</taxon>
        <taxon>Pterygota</taxon>
        <taxon>Neoptera</taxon>
        <taxon>Endopterygota</taxon>
        <taxon>Diptera</taxon>
        <taxon>Brachycera</taxon>
        <taxon>Muscomorpha</taxon>
        <taxon>Ephydroidea</taxon>
        <taxon>Drosophilidae</taxon>
        <taxon>Drosophila</taxon>
        <taxon>Sophophora</taxon>
    </lineage>
</organism>
<evidence type="ECO:0000256" key="8">
    <source>
        <dbReference type="SAM" id="Phobius"/>
    </source>
</evidence>
<comment type="subcellular location">
    <subcellularLocation>
        <location evidence="1">Cell membrane</location>
        <topology evidence="1">Multi-pass membrane protein</topology>
    </subcellularLocation>
</comment>
<evidence type="ECO:0000256" key="4">
    <source>
        <dbReference type="ARBA" id="ARBA00022989"/>
    </source>
</evidence>
<dbReference type="PANTHER" id="PTHR42643">
    <property type="entry name" value="IONOTROPIC RECEPTOR 20A-RELATED"/>
    <property type="match status" value="1"/>
</dbReference>
<sequence>MTLTLWLLVGLPVVALAALRPIEQHKMTTPLTAAVMELLEREVSPTQSTLGVIELIPEGHGHRDHQQQELLTSMLLRTGSSMALRVYQEAPLKLPASHCLILVNSAEAFRSLKIQFSKAPQTQEFNFLIVLTRRLATRAERLKAMRDIFATCVRLHTMNAIMLTQRNDGVVLTYGYRLYNKDCKLTLNLDQLNQYKNGSFRHETSRILDRVLGSLGGCPIRVSWYPVPPFVHFLGDMDSAEEREQVWRLSGIDGELIKVLAEIFNFRIQLLPPCKKQPMCNGSYSSACSSCFHQLNNGSSSVLIGAMSGSHVNRYHFTTTVSYHQSSLVFVVNMNSKIGTVRQLLVPYCSDVWLALIVSCSLVVFVFWLRRRRIGQSDIAVQSLTVLTTLLGNPLVARHLPTAARHRYFYSVWLLLVLVLRVVYQGKLYDSFREPYNPPLPCRISELIAKNYTLLSQEYYDYYPRNQTVLYAGNIQERFARIQREGDDKQLTTTALLANVGYNNRINWRTTHLTHVQEHIFLYQLVIYLHVHSLLKFGFDRKLKQLQSSGIIGYFVHEFDRAQYRVPLTEAHEVTPLPLEVFCGLYYIGSILLGAAVLAFLLELLSVRVAWLRRYLG</sequence>
<evidence type="ECO:0000256" key="6">
    <source>
        <dbReference type="ARBA" id="ARBA00023170"/>
    </source>
</evidence>
<dbReference type="Gene3D" id="3.40.190.10">
    <property type="entry name" value="Periplasmic binding protein-like II"/>
    <property type="match status" value="1"/>
</dbReference>
<evidence type="ECO:0000256" key="7">
    <source>
        <dbReference type="ARBA" id="ARBA00023180"/>
    </source>
</evidence>
<feature type="chain" id="PRO_5017228158" description="Putative ionotropic receptor ligand binding domain-containing protein" evidence="9">
    <location>
        <begin position="18"/>
        <end position="617"/>
    </location>
</feature>
<evidence type="ECO:0000256" key="1">
    <source>
        <dbReference type="ARBA" id="ARBA00004651"/>
    </source>
</evidence>
<keyword evidence="5 8" id="KW-0472">Membrane</keyword>
<feature type="domain" description="Putative ionotropic receptor ligand binding" evidence="10">
    <location>
        <begin position="25"/>
        <end position="212"/>
    </location>
</feature>
<keyword evidence="7" id="KW-0325">Glycoprotein</keyword>
<reference evidence="12" key="1">
    <citation type="submission" date="2018-01" db="EMBL/GenBank/DDBJ databases">
        <authorList>
            <person name="Alioto T."/>
            <person name="Alioto T."/>
        </authorList>
    </citation>
    <scope>NUCLEOTIDE SEQUENCE [LARGE SCALE GENOMIC DNA]</scope>
</reference>
<dbReference type="Proteomes" id="UP000268350">
    <property type="component" value="Unassembled WGS sequence"/>
</dbReference>
<keyword evidence="4 8" id="KW-1133">Transmembrane helix</keyword>
<dbReference type="AlphaFoldDB" id="A0A3B0J7T6"/>
<protein>
    <recommendedName>
        <fullName evidence="10">Putative ionotropic receptor ligand binding domain-containing protein</fullName>
    </recommendedName>
</protein>
<dbReference type="PANTHER" id="PTHR42643:SF37">
    <property type="entry name" value="IONOTROPIC RECEPTOR 11A-RELATED"/>
    <property type="match status" value="1"/>
</dbReference>
<gene>
    <name evidence="11" type="ORF">DGUA_6G010971</name>
</gene>
<dbReference type="InterPro" id="IPR056198">
    <property type="entry name" value="LBD_receptor"/>
</dbReference>
<feature type="transmembrane region" description="Helical" evidence="8">
    <location>
        <begin position="352"/>
        <end position="370"/>
    </location>
</feature>
<keyword evidence="12" id="KW-1185">Reference proteome</keyword>
<keyword evidence="2" id="KW-1003">Cell membrane</keyword>
<evidence type="ECO:0000256" key="2">
    <source>
        <dbReference type="ARBA" id="ARBA00022475"/>
    </source>
</evidence>
<dbReference type="GO" id="GO:0005886">
    <property type="term" value="C:plasma membrane"/>
    <property type="evidence" value="ECO:0007669"/>
    <property type="project" value="UniProtKB-SubCell"/>
</dbReference>
<feature type="transmembrane region" description="Helical" evidence="8">
    <location>
        <begin position="585"/>
        <end position="605"/>
    </location>
</feature>
<evidence type="ECO:0000256" key="9">
    <source>
        <dbReference type="SAM" id="SignalP"/>
    </source>
</evidence>
<evidence type="ECO:0000259" key="10">
    <source>
        <dbReference type="Pfam" id="PF24061"/>
    </source>
</evidence>
<dbReference type="OrthoDB" id="6506757at2759"/>
<proteinExistence type="predicted"/>
<dbReference type="SUPFAM" id="SSF53850">
    <property type="entry name" value="Periplasmic binding protein-like II"/>
    <property type="match status" value="1"/>
</dbReference>
<dbReference type="OMA" id="STREYNF"/>
<accession>A0A3B0J7T6</accession>
<keyword evidence="9" id="KW-0732">Signal</keyword>
<dbReference type="EMBL" id="OUUW01000003">
    <property type="protein sequence ID" value="SPP78344.1"/>
    <property type="molecule type" value="Genomic_DNA"/>
</dbReference>
<dbReference type="Pfam" id="PF24061">
    <property type="entry name" value="LBD_receptor"/>
    <property type="match status" value="1"/>
</dbReference>
<evidence type="ECO:0000313" key="12">
    <source>
        <dbReference type="Proteomes" id="UP000268350"/>
    </source>
</evidence>
<dbReference type="InterPro" id="IPR052192">
    <property type="entry name" value="Insect_Ionotropic_Sensory_Rcpt"/>
</dbReference>
<keyword evidence="3 8" id="KW-0812">Transmembrane</keyword>
<evidence type="ECO:0000313" key="11">
    <source>
        <dbReference type="EMBL" id="SPP78344.1"/>
    </source>
</evidence>
<name>A0A3B0J7T6_DROGU</name>
<evidence type="ECO:0000256" key="5">
    <source>
        <dbReference type="ARBA" id="ARBA00023136"/>
    </source>
</evidence>